<comment type="caution">
    <text evidence="2">The sequence shown here is derived from an EMBL/GenBank/DDBJ whole genome shotgun (WGS) entry which is preliminary data.</text>
</comment>
<evidence type="ECO:0000313" key="3">
    <source>
        <dbReference type="Proteomes" id="UP000177698"/>
    </source>
</evidence>
<name>A0A1F7IEE2_9BACT</name>
<proteinExistence type="predicted"/>
<dbReference type="Pfam" id="PF18901">
    <property type="entry name" value="DUF5657"/>
    <property type="match status" value="1"/>
</dbReference>
<organism evidence="2 3">
    <name type="scientific">Candidatus Roizmanbacteria bacterium RIFCSPLOWO2_01_FULL_37_12</name>
    <dbReference type="NCBI Taxonomy" id="1802056"/>
    <lineage>
        <taxon>Bacteria</taxon>
        <taxon>Candidatus Roizmaniibacteriota</taxon>
    </lineage>
</organism>
<dbReference type="STRING" id="1802056.A2954_07620"/>
<dbReference type="InterPro" id="IPR043716">
    <property type="entry name" value="DUF5657"/>
</dbReference>
<dbReference type="EMBL" id="MGAG01000010">
    <property type="protein sequence ID" value="OGK41718.1"/>
    <property type="molecule type" value="Genomic_DNA"/>
</dbReference>
<keyword evidence="1" id="KW-0812">Transmembrane</keyword>
<feature type="transmembrane region" description="Helical" evidence="1">
    <location>
        <begin position="15"/>
        <end position="36"/>
    </location>
</feature>
<evidence type="ECO:0000313" key="2">
    <source>
        <dbReference type="EMBL" id="OGK41718.1"/>
    </source>
</evidence>
<protein>
    <submittedName>
        <fullName evidence="2">Uncharacterized protein</fullName>
    </submittedName>
</protein>
<keyword evidence="1" id="KW-1133">Transmembrane helix</keyword>
<feature type="transmembrane region" description="Helical" evidence="1">
    <location>
        <begin position="56"/>
        <end position="78"/>
    </location>
</feature>
<accession>A0A1F7IEE2</accession>
<dbReference type="Proteomes" id="UP000177698">
    <property type="component" value="Unassembled WGS sequence"/>
</dbReference>
<evidence type="ECO:0000256" key="1">
    <source>
        <dbReference type="SAM" id="Phobius"/>
    </source>
</evidence>
<keyword evidence="1" id="KW-0472">Membrane</keyword>
<reference evidence="2 3" key="1">
    <citation type="journal article" date="2016" name="Nat. Commun.">
        <title>Thousands of microbial genomes shed light on interconnected biogeochemical processes in an aquifer system.</title>
        <authorList>
            <person name="Anantharaman K."/>
            <person name="Brown C.T."/>
            <person name="Hug L.A."/>
            <person name="Sharon I."/>
            <person name="Castelle C.J."/>
            <person name="Probst A.J."/>
            <person name="Thomas B.C."/>
            <person name="Singh A."/>
            <person name="Wilkins M.J."/>
            <person name="Karaoz U."/>
            <person name="Brodie E.L."/>
            <person name="Williams K.H."/>
            <person name="Hubbard S.S."/>
            <person name="Banfield J.F."/>
        </authorList>
    </citation>
    <scope>NUCLEOTIDE SEQUENCE [LARGE SCALE GENOMIC DNA]</scope>
</reference>
<sequence length="79" mass="9151">MDFNQFINSFLGQNIFTLFFKVFSVVFSLLYLIYALVIYKQTQVMIRTLESQENSLILLISLIQIIIGIALLFVSLIII</sequence>
<dbReference type="AlphaFoldDB" id="A0A1F7IEE2"/>
<gene>
    <name evidence="2" type="ORF">A2954_07620</name>
</gene>